<evidence type="ECO:0000313" key="2">
    <source>
        <dbReference type="Proteomes" id="UP000516421"/>
    </source>
</evidence>
<gene>
    <name evidence="1" type="ORF">IDM48_04285</name>
</gene>
<sequence>MISTEERGTTFTLDRTSEARAVQVRACKILTDMLPESERAEMLAMMGYGEPVEEMVEPRERTQVSIHRRAFLTGVKL</sequence>
<dbReference type="Proteomes" id="UP000516421">
    <property type="component" value="Chromosome"/>
</dbReference>
<name>A0A7H2BLT1_9MICC</name>
<dbReference type="RefSeq" id="WP_190618195.1">
    <property type="nucleotide sequence ID" value="NZ_CP061538.1"/>
</dbReference>
<protein>
    <submittedName>
        <fullName evidence="1">Uncharacterized protein</fullName>
    </submittedName>
</protein>
<accession>A0A7H2BLT1</accession>
<dbReference type="KEGG" id="rama:IDM48_04285"/>
<proteinExistence type="predicted"/>
<reference evidence="1 2" key="1">
    <citation type="submission" date="2020-09" db="EMBL/GenBank/DDBJ databases">
        <title>Investigation of environmental microbe.</title>
        <authorList>
            <person name="Ou Y."/>
            <person name="Kang Q."/>
        </authorList>
    </citation>
    <scope>NUCLEOTIDE SEQUENCE [LARGE SCALE GENOMIC DNA]</scope>
    <source>
        <strain evidence="1 2">KJZ-9</strain>
    </source>
</reference>
<dbReference type="EMBL" id="CP061538">
    <property type="protein sequence ID" value="QNV40627.1"/>
    <property type="molecule type" value="Genomic_DNA"/>
</dbReference>
<keyword evidence="2" id="KW-1185">Reference proteome</keyword>
<dbReference type="AlphaFoldDB" id="A0A7H2BLT1"/>
<evidence type="ECO:0000313" key="1">
    <source>
        <dbReference type="EMBL" id="QNV40627.1"/>
    </source>
</evidence>
<organism evidence="1 2">
    <name type="scientific">Rothia amarae</name>
    <dbReference type="NCBI Taxonomy" id="169480"/>
    <lineage>
        <taxon>Bacteria</taxon>
        <taxon>Bacillati</taxon>
        <taxon>Actinomycetota</taxon>
        <taxon>Actinomycetes</taxon>
        <taxon>Micrococcales</taxon>
        <taxon>Micrococcaceae</taxon>
        <taxon>Rothia</taxon>
    </lineage>
</organism>